<feature type="region of interest" description="Disordered" evidence="2">
    <location>
        <begin position="343"/>
        <end position="365"/>
    </location>
</feature>
<accession>A0AAN7HC20</accession>
<evidence type="ECO:0000313" key="3">
    <source>
        <dbReference type="EMBL" id="KAK4237963.1"/>
    </source>
</evidence>
<dbReference type="GO" id="GO:0016747">
    <property type="term" value="F:acyltransferase activity, transferring groups other than amino-acyl groups"/>
    <property type="evidence" value="ECO:0007669"/>
    <property type="project" value="TreeGrafter"/>
</dbReference>
<keyword evidence="1" id="KW-0808">Transferase</keyword>
<evidence type="ECO:0000313" key="4">
    <source>
        <dbReference type="Proteomes" id="UP001303760"/>
    </source>
</evidence>
<evidence type="ECO:0000256" key="1">
    <source>
        <dbReference type="ARBA" id="ARBA00022679"/>
    </source>
</evidence>
<sequence>MPTSTLRTAELSLLDQYMPRIYITLFLVFETSDPSGAVDNLKAGLKRLNRRLPNLKGRVFATDGGRVGLRWSPTAKDVELHEVPINGLILSGTSFTKLKTEGVPLHYFPPCLCPLPLLSDVRSDSGEPVFAANYTLLDGGLVVGLSVHHSVMDGTGVVELIRFWAACTRSDAIDAATPAPDPDEPLRRDILLRLATGHATQTRPTLFHDLLARHPEFALLSDATPAPPLPSPKGTSKLFTFDTFKLDRAKTALRALKTPLEAKWITTNSILCAAIWSCITRVRAARRGQEGFGAGAAASSKLGFAINGRTKLDRTSELSERPFLGNVTLYGLAGASVSHLERASSSSVATGGRAERDRDDDDDDDDNRWSALAVVVEAIADAIKRVTPVYVAEVMELIGRAPDVEKIMPGWNSFDGPDLMITSWVNMGLYEADFGQGIGKPRFMRVPQVEVDGFVIVLPRKRELAHAEIGREECIEVVVAMHPEDMAALNREPVWRDLLA</sequence>
<dbReference type="InterPro" id="IPR050317">
    <property type="entry name" value="Plant_Fungal_Acyltransferase"/>
</dbReference>
<dbReference type="EMBL" id="MU860115">
    <property type="protein sequence ID" value="KAK4237963.1"/>
    <property type="molecule type" value="Genomic_DNA"/>
</dbReference>
<dbReference type="AlphaFoldDB" id="A0AAN7HC20"/>
<protein>
    <submittedName>
        <fullName evidence="3">Trichothecene 3-O-acetyltransferase</fullName>
    </submittedName>
</protein>
<keyword evidence="4" id="KW-1185">Reference proteome</keyword>
<dbReference type="Gene3D" id="3.30.559.10">
    <property type="entry name" value="Chloramphenicol acetyltransferase-like domain"/>
    <property type="match status" value="2"/>
</dbReference>
<proteinExistence type="predicted"/>
<dbReference type="Proteomes" id="UP001303760">
    <property type="component" value="Unassembled WGS sequence"/>
</dbReference>
<reference evidence="3" key="1">
    <citation type="journal article" date="2023" name="Mol. Phylogenet. Evol.">
        <title>Genome-scale phylogeny and comparative genomics of the fungal order Sordariales.</title>
        <authorList>
            <person name="Hensen N."/>
            <person name="Bonometti L."/>
            <person name="Westerberg I."/>
            <person name="Brannstrom I.O."/>
            <person name="Guillou S."/>
            <person name="Cros-Aarteil S."/>
            <person name="Calhoun S."/>
            <person name="Haridas S."/>
            <person name="Kuo A."/>
            <person name="Mondo S."/>
            <person name="Pangilinan J."/>
            <person name="Riley R."/>
            <person name="LaButti K."/>
            <person name="Andreopoulos B."/>
            <person name="Lipzen A."/>
            <person name="Chen C."/>
            <person name="Yan M."/>
            <person name="Daum C."/>
            <person name="Ng V."/>
            <person name="Clum A."/>
            <person name="Steindorff A."/>
            <person name="Ohm R.A."/>
            <person name="Martin F."/>
            <person name="Silar P."/>
            <person name="Natvig D.O."/>
            <person name="Lalanne C."/>
            <person name="Gautier V."/>
            <person name="Ament-Velasquez S.L."/>
            <person name="Kruys A."/>
            <person name="Hutchinson M.I."/>
            <person name="Powell A.J."/>
            <person name="Barry K."/>
            <person name="Miller A.N."/>
            <person name="Grigoriev I.V."/>
            <person name="Debuchy R."/>
            <person name="Gladieux P."/>
            <person name="Hiltunen Thoren M."/>
            <person name="Johannesson H."/>
        </authorList>
    </citation>
    <scope>NUCLEOTIDE SEQUENCE</scope>
    <source>
        <strain evidence="3">CBS 532.94</strain>
    </source>
</reference>
<dbReference type="PANTHER" id="PTHR31642">
    <property type="entry name" value="TRICHOTHECENE 3-O-ACETYLTRANSFERASE"/>
    <property type="match status" value="1"/>
</dbReference>
<evidence type="ECO:0000256" key="2">
    <source>
        <dbReference type="SAM" id="MobiDB-lite"/>
    </source>
</evidence>
<name>A0AAN7HC20_9PEZI</name>
<organism evidence="3 4">
    <name type="scientific">Achaetomium macrosporum</name>
    <dbReference type="NCBI Taxonomy" id="79813"/>
    <lineage>
        <taxon>Eukaryota</taxon>
        <taxon>Fungi</taxon>
        <taxon>Dikarya</taxon>
        <taxon>Ascomycota</taxon>
        <taxon>Pezizomycotina</taxon>
        <taxon>Sordariomycetes</taxon>
        <taxon>Sordariomycetidae</taxon>
        <taxon>Sordariales</taxon>
        <taxon>Chaetomiaceae</taxon>
        <taxon>Achaetomium</taxon>
    </lineage>
</organism>
<comment type="caution">
    <text evidence="3">The sequence shown here is derived from an EMBL/GenBank/DDBJ whole genome shotgun (WGS) entry which is preliminary data.</text>
</comment>
<reference evidence="3" key="2">
    <citation type="submission" date="2023-05" db="EMBL/GenBank/DDBJ databases">
        <authorList>
            <consortium name="Lawrence Berkeley National Laboratory"/>
            <person name="Steindorff A."/>
            <person name="Hensen N."/>
            <person name="Bonometti L."/>
            <person name="Westerberg I."/>
            <person name="Brannstrom I.O."/>
            <person name="Guillou S."/>
            <person name="Cros-Aarteil S."/>
            <person name="Calhoun S."/>
            <person name="Haridas S."/>
            <person name="Kuo A."/>
            <person name="Mondo S."/>
            <person name="Pangilinan J."/>
            <person name="Riley R."/>
            <person name="Labutti K."/>
            <person name="Andreopoulos B."/>
            <person name="Lipzen A."/>
            <person name="Chen C."/>
            <person name="Yanf M."/>
            <person name="Daum C."/>
            <person name="Ng V."/>
            <person name="Clum A."/>
            <person name="Ohm R."/>
            <person name="Martin F."/>
            <person name="Silar P."/>
            <person name="Natvig D."/>
            <person name="Lalanne C."/>
            <person name="Gautier V."/>
            <person name="Ament-Velasquez S.L."/>
            <person name="Kruys A."/>
            <person name="Hutchinson M.I."/>
            <person name="Powell A.J."/>
            <person name="Barry K."/>
            <person name="Miller A.N."/>
            <person name="Grigoriev I.V."/>
            <person name="Debuchy R."/>
            <person name="Gladieux P."/>
            <person name="Thoren M.H."/>
            <person name="Johannesson H."/>
        </authorList>
    </citation>
    <scope>NUCLEOTIDE SEQUENCE</scope>
    <source>
        <strain evidence="3">CBS 532.94</strain>
    </source>
</reference>
<dbReference type="InterPro" id="IPR023213">
    <property type="entry name" value="CAT-like_dom_sf"/>
</dbReference>
<dbReference type="Pfam" id="PF02458">
    <property type="entry name" value="Transferase"/>
    <property type="match status" value="1"/>
</dbReference>
<dbReference type="PANTHER" id="PTHR31642:SF310">
    <property type="entry name" value="FATTY ALCOHOL:CAFFEOYL-COA ACYLTRANSFERASE"/>
    <property type="match status" value="1"/>
</dbReference>
<gene>
    <name evidence="3" type="ORF">C8A03DRAFT_44249</name>
</gene>